<keyword evidence="6" id="KW-1133">Transmembrane helix</keyword>
<comment type="caution">
    <text evidence="8">The sequence shown here is derived from an EMBL/GenBank/DDBJ whole genome shotgun (WGS) entry which is preliminary data.</text>
</comment>
<evidence type="ECO:0000256" key="2">
    <source>
        <dbReference type="ARBA" id="ARBA00022598"/>
    </source>
</evidence>
<protein>
    <recommendedName>
        <fullName evidence="4">Long-chain-fatty-acid--CoA ligase</fullName>
    </recommendedName>
</protein>
<keyword evidence="2" id="KW-0436">Ligase</keyword>
<dbReference type="InterPro" id="IPR000873">
    <property type="entry name" value="AMP-dep_synth/lig_dom"/>
</dbReference>
<comment type="similarity">
    <text evidence="1">Belongs to the ATP-dependent AMP-binding enzyme family.</text>
</comment>
<evidence type="ECO:0000256" key="3">
    <source>
        <dbReference type="ARBA" id="ARBA00036527"/>
    </source>
</evidence>
<keyword evidence="9" id="KW-1185">Reference proteome</keyword>
<feature type="transmembrane region" description="Helical" evidence="6">
    <location>
        <begin position="33"/>
        <end position="58"/>
    </location>
</feature>
<dbReference type="InterPro" id="IPR042099">
    <property type="entry name" value="ANL_N_sf"/>
</dbReference>
<evidence type="ECO:0000313" key="8">
    <source>
        <dbReference type="EMBL" id="CAJ0932839.1"/>
    </source>
</evidence>
<keyword evidence="6" id="KW-0812">Transmembrane</keyword>
<dbReference type="SUPFAM" id="SSF56801">
    <property type="entry name" value="Acetyl-CoA synthetase-like"/>
    <property type="match status" value="1"/>
</dbReference>
<keyword evidence="6" id="KW-0472">Membrane</keyword>
<evidence type="ECO:0000259" key="7">
    <source>
        <dbReference type="Pfam" id="PF00501"/>
    </source>
</evidence>
<reference evidence="8" key="1">
    <citation type="submission" date="2023-07" db="EMBL/GenBank/DDBJ databases">
        <authorList>
            <person name="Stuckert A."/>
        </authorList>
    </citation>
    <scope>NUCLEOTIDE SEQUENCE</scope>
</reference>
<dbReference type="PANTHER" id="PTHR43107">
    <property type="entry name" value="LONG-CHAIN FATTY ACID TRANSPORT PROTEIN"/>
    <property type="match status" value="1"/>
</dbReference>
<organism evidence="8 9">
    <name type="scientific">Ranitomeya imitator</name>
    <name type="common">mimic poison frog</name>
    <dbReference type="NCBI Taxonomy" id="111125"/>
    <lineage>
        <taxon>Eukaryota</taxon>
        <taxon>Metazoa</taxon>
        <taxon>Chordata</taxon>
        <taxon>Craniata</taxon>
        <taxon>Vertebrata</taxon>
        <taxon>Euteleostomi</taxon>
        <taxon>Amphibia</taxon>
        <taxon>Batrachia</taxon>
        <taxon>Anura</taxon>
        <taxon>Neobatrachia</taxon>
        <taxon>Hyloidea</taxon>
        <taxon>Dendrobatidae</taxon>
        <taxon>Dendrobatinae</taxon>
        <taxon>Ranitomeya</taxon>
    </lineage>
</organism>
<proteinExistence type="inferred from homology"/>
<dbReference type="PANTHER" id="PTHR43107:SF4">
    <property type="entry name" value="LONG-CHAIN FATTY ACID TRANSPORT PROTEIN 2"/>
    <property type="match status" value="1"/>
</dbReference>
<comment type="catalytic activity">
    <reaction evidence="5">
        <text>tetracosanoate + ATP + CoA = tetracosanoyl-CoA + AMP + diphosphate</text>
        <dbReference type="Rhea" id="RHEA:33639"/>
        <dbReference type="ChEBI" id="CHEBI:30616"/>
        <dbReference type="ChEBI" id="CHEBI:31014"/>
        <dbReference type="ChEBI" id="CHEBI:33019"/>
        <dbReference type="ChEBI" id="CHEBI:57287"/>
        <dbReference type="ChEBI" id="CHEBI:65052"/>
        <dbReference type="ChEBI" id="CHEBI:456215"/>
    </reaction>
    <physiologicalReaction direction="left-to-right" evidence="5">
        <dbReference type="Rhea" id="RHEA:33640"/>
    </physiologicalReaction>
</comment>
<dbReference type="EMBL" id="CAUEEQ010008884">
    <property type="protein sequence ID" value="CAJ0932839.1"/>
    <property type="molecule type" value="Genomic_DNA"/>
</dbReference>
<name>A0ABN9L4G7_9NEOB</name>
<accession>A0ABN9L4G7</accession>
<evidence type="ECO:0000256" key="6">
    <source>
        <dbReference type="SAM" id="Phobius"/>
    </source>
</evidence>
<sequence length="336" mass="37855">MCRTRAPARISIALAKLLAAKCFKPLQKDLHRWTLQICGGMYLMLVIFSLLPIAVYIIRKIFSPYLWEDLKFFLKIVYYVVKMEKAVRHCSAPGVLDVFLQHVSTRPHKTFILYEDQAYSYRDIDLKSNQAAWTLRQYGSQENDNCVAVFMANEPAFIWLWLALSKLGWPMACLNYNIRAKSFLHCFQCSGAKILIAAPEFKDAIEDVLPALIEDGVQVFYLSKDSPTEGVPCLLDKIDAASKEPIPESYRSAIKPSSPALYIYTSGTTGKVTASSSNSSCMLRSGFFIAVTDCHDMQAQTIRLDDAAPIRNECDPKFFGSTPNDPKPLFNSAVNW</sequence>
<comment type="catalytic activity">
    <reaction evidence="3">
        <text>a very long-chain fatty acid + ATP + CoA = a very long-chain fatty acyl-CoA + AMP + diphosphate</text>
        <dbReference type="Rhea" id="RHEA:54536"/>
        <dbReference type="ChEBI" id="CHEBI:30616"/>
        <dbReference type="ChEBI" id="CHEBI:33019"/>
        <dbReference type="ChEBI" id="CHEBI:57287"/>
        <dbReference type="ChEBI" id="CHEBI:58950"/>
        <dbReference type="ChEBI" id="CHEBI:138261"/>
        <dbReference type="ChEBI" id="CHEBI:456215"/>
    </reaction>
    <physiologicalReaction direction="left-to-right" evidence="3">
        <dbReference type="Rhea" id="RHEA:54537"/>
    </physiologicalReaction>
</comment>
<evidence type="ECO:0000313" key="9">
    <source>
        <dbReference type="Proteomes" id="UP001176940"/>
    </source>
</evidence>
<dbReference type="Proteomes" id="UP001176940">
    <property type="component" value="Unassembled WGS sequence"/>
</dbReference>
<evidence type="ECO:0000256" key="4">
    <source>
        <dbReference type="ARBA" id="ARBA00041297"/>
    </source>
</evidence>
<feature type="domain" description="AMP-dependent synthetase/ligase" evidence="7">
    <location>
        <begin position="101"/>
        <end position="271"/>
    </location>
</feature>
<evidence type="ECO:0000256" key="1">
    <source>
        <dbReference type="ARBA" id="ARBA00006432"/>
    </source>
</evidence>
<dbReference type="Pfam" id="PF00501">
    <property type="entry name" value="AMP-binding"/>
    <property type="match status" value="1"/>
</dbReference>
<gene>
    <name evidence="8" type="ORF">RIMI_LOCUS5262443</name>
</gene>
<dbReference type="Gene3D" id="3.40.50.12780">
    <property type="entry name" value="N-terminal domain of ligase-like"/>
    <property type="match status" value="1"/>
</dbReference>
<evidence type="ECO:0000256" key="5">
    <source>
        <dbReference type="ARBA" id="ARBA00048666"/>
    </source>
</evidence>